<name>A0A951QIW1_9CYAN</name>
<accession>A0A951QIW1</accession>
<gene>
    <name evidence="1" type="ORF">KME15_25655</name>
</gene>
<sequence>MNCIEAIQFLQRFKNLCRNLVQLADRPAVATAEAVRTGKFLVGCPTKNFLSKLAIARTGTGNRDRCITPILQTK</sequence>
<protein>
    <submittedName>
        <fullName evidence="1">Uncharacterized protein</fullName>
    </submittedName>
</protein>
<organism evidence="1 2">
    <name type="scientific">Drouetiella hepatica Uher 2000/2452</name>
    <dbReference type="NCBI Taxonomy" id="904376"/>
    <lineage>
        <taxon>Bacteria</taxon>
        <taxon>Bacillati</taxon>
        <taxon>Cyanobacteriota</taxon>
        <taxon>Cyanophyceae</taxon>
        <taxon>Oculatellales</taxon>
        <taxon>Oculatellaceae</taxon>
        <taxon>Drouetiella</taxon>
    </lineage>
</organism>
<reference evidence="1" key="1">
    <citation type="submission" date="2021-05" db="EMBL/GenBank/DDBJ databases">
        <authorList>
            <person name="Pietrasiak N."/>
            <person name="Ward R."/>
            <person name="Stajich J.E."/>
            <person name="Kurbessoian T."/>
        </authorList>
    </citation>
    <scope>NUCLEOTIDE SEQUENCE</scope>
    <source>
        <strain evidence="1">UHER 2000/2452</strain>
    </source>
</reference>
<proteinExistence type="predicted"/>
<evidence type="ECO:0000313" key="2">
    <source>
        <dbReference type="Proteomes" id="UP000757435"/>
    </source>
</evidence>
<evidence type="ECO:0000313" key="1">
    <source>
        <dbReference type="EMBL" id="MBW4662058.1"/>
    </source>
</evidence>
<dbReference type="EMBL" id="JAHHHD010000055">
    <property type="protein sequence ID" value="MBW4662058.1"/>
    <property type="molecule type" value="Genomic_DNA"/>
</dbReference>
<reference evidence="1" key="2">
    <citation type="journal article" date="2022" name="Microbiol. Resour. Announc.">
        <title>Metagenome Sequencing to Explore Phylogenomics of Terrestrial Cyanobacteria.</title>
        <authorList>
            <person name="Ward R.D."/>
            <person name="Stajich J.E."/>
            <person name="Johansen J.R."/>
            <person name="Huntemann M."/>
            <person name="Clum A."/>
            <person name="Foster B."/>
            <person name="Foster B."/>
            <person name="Roux S."/>
            <person name="Palaniappan K."/>
            <person name="Varghese N."/>
            <person name="Mukherjee S."/>
            <person name="Reddy T.B.K."/>
            <person name="Daum C."/>
            <person name="Copeland A."/>
            <person name="Chen I.A."/>
            <person name="Ivanova N.N."/>
            <person name="Kyrpides N.C."/>
            <person name="Shapiro N."/>
            <person name="Eloe-Fadrosh E.A."/>
            <person name="Pietrasiak N."/>
        </authorList>
    </citation>
    <scope>NUCLEOTIDE SEQUENCE</scope>
    <source>
        <strain evidence="1">UHER 2000/2452</strain>
    </source>
</reference>
<comment type="caution">
    <text evidence="1">The sequence shown here is derived from an EMBL/GenBank/DDBJ whole genome shotgun (WGS) entry which is preliminary data.</text>
</comment>
<dbReference type="AlphaFoldDB" id="A0A951QIW1"/>
<dbReference type="Proteomes" id="UP000757435">
    <property type="component" value="Unassembled WGS sequence"/>
</dbReference>